<evidence type="ECO:0000256" key="12">
    <source>
        <dbReference type="ARBA" id="ARBA00023303"/>
    </source>
</evidence>
<feature type="domain" description="Ion transport" evidence="15">
    <location>
        <begin position="192"/>
        <end position="235"/>
    </location>
</feature>
<evidence type="ECO:0008006" key="19">
    <source>
        <dbReference type="Google" id="ProtNLM"/>
    </source>
</evidence>
<reference evidence="17 18" key="1">
    <citation type="journal article" date="2022" name="Allergy">
        <title>Genome assembly and annotation of Periplaneta americana reveal a comprehensive cockroach allergen profile.</title>
        <authorList>
            <person name="Wang L."/>
            <person name="Xiong Q."/>
            <person name="Saelim N."/>
            <person name="Wang L."/>
            <person name="Nong W."/>
            <person name="Wan A.T."/>
            <person name="Shi M."/>
            <person name="Liu X."/>
            <person name="Cao Q."/>
            <person name="Hui J.H.L."/>
            <person name="Sookrung N."/>
            <person name="Leung T.F."/>
            <person name="Tungtrongchitr A."/>
            <person name="Tsui S.K.W."/>
        </authorList>
    </citation>
    <scope>NUCLEOTIDE SEQUENCE [LARGE SCALE GENOMIC DNA]</scope>
    <source>
        <strain evidence="17">PWHHKU_190912</strain>
    </source>
</reference>
<evidence type="ECO:0000256" key="11">
    <source>
        <dbReference type="ARBA" id="ARBA00023180"/>
    </source>
</evidence>
<evidence type="ECO:0000256" key="1">
    <source>
        <dbReference type="ARBA" id="ARBA00004141"/>
    </source>
</evidence>
<dbReference type="EMBL" id="JAJSOF020000040">
    <property type="protein sequence ID" value="KAJ4426367.1"/>
    <property type="molecule type" value="Genomic_DNA"/>
</dbReference>
<dbReference type="InterPro" id="IPR036397">
    <property type="entry name" value="RNaseH_sf"/>
</dbReference>
<dbReference type="Proteomes" id="UP001148838">
    <property type="component" value="Unassembled WGS sequence"/>
</dbReference>
<evidence type="ECO:0000313" key="17">
    <source>
        <dbReference type="EMBL" id="KAJ4426367.1"/>
    </source>
</evidence>
<dbReference type="Pfam" id="PF13358">
    <property type="entry name" value="DDE_3"/>
    <property type="match status" value="1"/>
</dbReference>
<keyword evidence="3 13" id="KW-0109">Calcium transport</keyword>
<comment type="subcellular location">
    <subcellularLocation>
        <location evidence="1 13">Membrane</location>
        <topology evidence="1 13">Multi-pass membrane protein</topology>
    </subcellularLocation>
</comment>
<evidence type="ECO:0000256" key="8">
    <source>
        <dbReference type="ARBA" id="ARBA00022989"/>
    </source>
</evidence>
<keyword evidence="7 13" id="KW-0851">Voltage-gated channel</keyword>
<protein>
    <recommendedName>
        <fullName evidence="19">Tc1-like transposase DDE domain-containing protein</fullName>
    </recommendedName>
</protein>
<dbReference type="InterPro" id="IPR002077">
    <property type="entry name" value="VDCCAlpha1"/>
</dbReference>
<dbReference type="PANTHER" id="PTHR45628:SF7">
    <property type="entry name" value="VOLTAGE-DEPENDENT CALCIUM CHANNEL TYPE A SUBUNIT ALPHA-1"/>
    <property type="match status" value="1"/>
</dbReference>
<feature type="transmembrane region" description="Helical" evidence="14">
    <location>
        <begin position="203"/>
        <end position="225"/>
    </location>
</feature>
<dbReference type="PRINTS" id="PR00167">
    <property type="entry name" value="CACHANNEL"/>
</dbReference>
<evidence type="ECO:0000313" key="18">
    <source>
        <dbReference type="Proteomes" id="UP001148838"/>
    </source>
</evidence>
<keyword evidence="8 14" id="KW-1133">Transmembrane helix</keyword>
<keyword evidence="2" id="KW-0813">Transport</keyword>
<dbReference type="Gene3D" id="6.10.250.2500">
    <property type="match status" value="2"/>
</dbReference>
<evidence type="ECO:0000256" key="7">
    <source>
        <dbReference type="ARBA" id="ARBA00022882"/>
    </source>
</evidence>
<dbReference type="Gene3D" id="3.30.420.10">
    <property type="entry name" value="Ribonuclease H-like superfamily/Ribonuclease H"/>
    <property type="match status" value="1"/>
</dbReference>
<evidence type="ECO:0000256" key="9">
    <source>
        <dbReference type="ARBA" id="ARBA00023065"/>
    </source>
</evidence>
<dbReference type="PANTHER" id="PTHR45628">
    <property type="entry name" value="VOLTAGE-DEPENDENT CALCIUM CHANNEL TYPE A SUBUNIT ALPHA-1"/>
    <property type="match status" value="1"/>
</dbReference>
<evidence type="ECO:0000256" key="2">
    <source>
        <dbReference type="ARBA" id="ARBA00022448"/>
    </source>
</evidence>
<evidence type="ECO:0000259" key="15">
    <source>
        <dbReference type="Pfam" id="PF00520"/>
    </source>
</evidence>
<evidence type="ECO:0000256" key="4">
    <source>
        <dbReference type="ARBA" id="ARBA00022673"/>
    </source>
</evidence>
<accession>A0ABQ8RXJ3</accession>
<keyword evidence="4 13" id="KW-0107">Calcium channel</keyword>
<dbReference type="InterPro" id="IPR050599">
    <property type="entry name" value="VDCC_alpha-1_subunit"/>
</dbReference>
<keyword evidence="5 14" id="KW-0812">Transmembrane</keyword>
<keyword evidence="9" id="KW-0406">Ion transport</keyword>
<evidence type="ECO:0000259" key="16">
    <source>
        <dbReference type="Pfam" id="PF13358"/>
    </source>
</evidence>
<evidence type="ECO:0000256" key="3">
    <source>
        <dbReference type="ARBA" id="ARBA00022568"/>
    </source>
</evidence>
<keyword evidence="12" id="KW-0407">Ion channel</keyword>
<gene>
    <name evidence="17" type="ORF">ANN_27181</name>
</gene>
<organism evidence="17 18">
    <name type="scientific">Periplaneta americana</name>
    <name type="common">American cockroach</name>
    <name type="synonym">Blatta americana</name>
    <dbReference type="NCBI Taxonomy" id="6978"/>
    <lineage>
        <taxon>Eukaryota</taxon>
        <taxon>Metazoa</taxon>
        <taxon>Ecdysozoa</taxon>
        <taxon>Arthropoda</taxon>
        <taxon>Hexapoda</taxon>
        <taxon>Insecta</taxon>
        <taxon>Pterygota</taxon>
        <taxon>Neoptera</taxon>
        <taxon>Polyneoptera</taxon>
        <taxon>Dictyoptera</taxon>
        <taxon>Blattodea</taxon>
        <taxon>Blattoidea</taxon>
        <taxon>Blattidae</taxon>
        <taxon>Blattinae</taxon>
        <taxon>Periplaneta</taxon>
    </lineage>
</organism>
<keyword evidence="18" id="KW-1185">Reference proteome</keyword>
<keyword evidence="10 14" id="KW-0472">Membrane</keyword>
<proteinExistence type="inferred from homology"/>
<evidence type="ECO:0000256" key="14">
    <source>
        <dbReference type="SAM" id="Phobius"/>
    </source>
</evidence>
<evidence type="ECO:0000256" key="13">
    <source>
        <dbReference type="RuleBase" id="RU003808"/>
    </source>
</evidence>
<evidence type="ECO:0000256" key="6">
    <source>
        <dbReference type="ARBA" id="ARBA00022837"/>
    </source>
</evidence>
<keyword evidence="6 13" id="KW-0106">Calcium</keyword>
<comment type="caution">
    <text evidence="17">The sequence shown here is derived from an EMBL/GenBank/DDBJ whole genome shotgun (WGS) entry which is preliminary data.</text>
</comment>
<comment type="similarity">
    <text evidence="13">Belongs to the calcium channel alpha-1 subunit (TC 1.A.1.11) family.</text>
</comment>
<keyword evidence="11" id="KW-0325">Glycoprotein</keyword>
<evidence type="ECO:0000256" key="5">
    <source>
        <dbReference type="ARBA" id="ARBA00022692"/>
    </source>
</evidence>
<dbReference type="InterPro" id="IPR038717">
    <property type="entry name" value="Tc1-like_DDE_dom"/>
</dbReference>
<dbReference type="InterPro" id="IPR005821">
    <property type="entry name" value="Ion_trans_dom"/>
</dbReference>
<evidence type="ECO:0000256" key="10">
    <source>
        <dbReference type="ARBA" id="ARBA00023136"/>
    </source>
</evidence>
<sequence length="407" mass="47501">MRNHLRTTNLRSRCATPREVHKQEHIKECLVFAMGNGDWNWKRIIFSNEVTFSTIKEGPTLVYHPPGTQLDHRYAAIRACSGRVSVSFHTSQLIWDWFARRQDIEFINWPRRSLDLNPLENMWAQVKKHMRKNCPNPPLRRPDDLWKLVQHAWDAVAENSCYLKRIVDSMPTQLQNVIEMGEDGLNIESWHFTNDALGSIFNWIYFVPLIVLGSFFMLNLVLGVLSGEFSNERARVERRAKFYRARTKQQFSEAFSAYLDWITQAAHCFAAIPFTREFAKEREKVENRQTFLKLRRQQQLERELNGYVEWICKAGDSYTSLMYLFKVSKQLITRIVPEVCTAIIQEVEDFIKLRHPVGEIELSTVFCYELQASGKSRPQRIPTSFDIPTSDGPLPMANQTIGLPLLQ</sequence>
<dbReference type="Pfam" id="PF00520">
    <property type="entry name" value="Ion_trans"/>
    <property type="match status" value="1"/>
</dbReference>
<feature type="domain" description="Tc1-like transposase DDE" evidence="16">
    <location>
        <begin position="86"/>
        <end position="132"/>
    </location>
</feature>
<name>A0ABQ8RXJ3_PERAM</name>